<dbReference type="EMBL" id="VXIV02001786">
    <property type="protein sequence ID" value="KAF6029794.1"/>
    <property type="molecule type" value="Genomic_DNA"/>
</dbReference>
<feature type="region of interest" description="Disordered" evidence="1">
    <location>
        <begin position="129"/>
        <end position="244"/>
    </location>
</feature>
<organism evidence="2 3">
    <name type="scientific">Bugula neritina</name>
    <name type="common">Brown bryozoan</name>
    <name type="synonym">Sertularia neritina</name>
    <dbReference type="NCBI Taxonomy" id="10212"/>
    <lineage>
        <taxon>Eukaryota</taxon>
        <taxon>Metazoa</taxon>
        <taxon>Spiralia</taxon>
        <taxon>Lophotrochozoa</taxon>
        <taxon>Bryozoa</taxon>
        <taxon>Gymnolaemata</taxon>
        <taxon>Cheilostomatida</taxon>
        <taxon>Flustrina</taxon>
        <taxon>Buguloidea</taxon>
        <taxon>Bugulidae</taxon>
        <taxon>Bugula</taxon>
    </lineage>
</organism>
<feature type="compositionally biased region" description="Polar residues" evidence="1">
    <location>
        <begin position="190"/>
        <end position="206"/>
    </location>
</feature>
<proteinExistence type="predicted"/>
<dbReference type="AlphaFoldDB" id="A0A7J7JVQ0"/>
<name>A0A7J7JVQ0_BUGNE</name>
<feature type="region of interest" description="Disordered" evidence="1">
    <location>
        <begin position="28"/>
        <end position="48"/>
    </location>
</feature>
<evidence type="ECO:0000256" key="1">
    <source>
        <dbReference type="SAM" id="MobiDB-lite"/>
    </source>
</evidence>
<feature type="compositionally biased region" description="Low complexity" evidence="1">
    <location>
        <begin position="155"/>
        <end position="167"/>
    </location>
</feature>
<reference evidence="2" key="1">
    <citation type="submission" date="2020-06" db="EMBL/GenBank/DDBJ databases">
        <title>Draft genome of Bugula neritina, a colonial animal packing powerful symbionts and potential medicines.</title>
        <authorList>
            <person name="Rayko M."/>
        </authorList>
    </citation>
    <scope>NUCLEOTIDE SEQUENCE [LARGE SCALE GENOMIC DNA]</scope>
    <source>
        <strain evidence="2">Kwan_BN1</strain>
    </source>
</reference>
<dbReference type="Proteomes" id="UP000593567">
    <property type="component" value="Unassembled WGS sequence"/>
</dbReference>
<gene>
    <name evidence="2" type="ORF">EB796_011892</name>
</gene>
<accession>A0A7J7JVQ0</accession>
<keyword evidence="3" id="KW-1185">Reference proteome</keyword>
<protein>
    <submittedName>
        <fullName evidence="2">Uncharacterized protein</fullName>
    </submittedName>
</protein>
<feature type="compositionally biased region" description="Polar residues" evidence="1">
    <location>
        <begin position="129"/>
        <end position="154"/>
    </location>
</feature>
<comment type="caution">
    <text evidence="2">The sequence shown here is derived from an EMBL/GenBank/DDBJ whole genome shotgun (WGS) entry which is preliminary data.</text>
</comment>
<sequence length="244" mass="27237">MCILEKEFFDCAEEIVEEYFDALEQLEDEKPTLPQPEVNNDQPDQAEIGKPIDIDQNEVTDNDQSHPLLPTVTIRPGVGSVKPIETAQPQTVQVIRKKRKKTLIIDEVEKLPSHSLDGLFNINQATKTLRSSQDENQTQISVSRSHRPSVNQRMSSASTKAGTSSGSQCQLMKMKSDERIRKRKSRSRHLSASSVNLWKNQSQRASAASIPQALDLQRGSLLAGSEAGGVVRKKRRKQSNLPNL</sequence>
<evidence type="ECO:0000313" key="3">
    <source>
        <dbReference type="Proteomes" id="UP000593567"/>
    </source>
</evidence>
<evidence type="ECO:0000313" key="2">
    <source>
        <dbReference type="EMBL" id="KAF6029794.1"/>
    </source>
</evidence>